<gene>
    <name evidence="2" type="ORF">B2A_13529</name>
</gene>
<dbReference type="SMART" id="SM01073">
    <property type="entry name" value="CDC48_N"/>
    <property type="match status" value="1"/>
</dbReference>
<feature type="domain" description="CDC48 N-terminal subdomain" evidence="1">
    <location>
        <begin position="6"/>
        <end position="90"/>
    </location>
</feature>
<dbReference type="AlphaFoldDB" id="T0YHG7"/>
<organism evidence="2">
    <name type="scientific">mine drainage metagenome</name>
    <dbReference type="NCBI Taxonomy" id="410659"/>
    <lineage>
        <taxon>unclassified sequences</taxon>
        <taxon>metagenomes</taxon>
        <taxon>ecological metagenomes</taxon>
    </lineage>
</organism>
<evidence type="ECO:0000259" key="1">
    <source>
        <dbReference type="SMART" id="SM01073"/>
    </source>
</evidence>
<reference evidence="2" key="2">
    <citation type="journal article" date="2014" name="ISME J.">
        <title>Microbial stratification in low pH oxic and suboxic macroscopic growths along an acid mine drainage.</title>
        <authorList>
            <person name="Mendez-Garcia C."/>
            <person name="Mesa V."/>
            <person name="Sprenger R.R."/>
            <person name="Richter M."/>
            <person name="Diez M.S."/>
            <person name="Solano J."/>
            <person name="Bargiela R."/>
            <person name="Golyshina O.V."/>
            <person name="Manteca A."/>
            <person name="Ramos J.L."/>
            <person name="Gallego J.R."/>
            <person name="Llorente I."/>
            <person name="Martins Dos Santos V.A."/>
            <person name="Jensen O.N."/>
            <person name="Pelaez A.I."/>
            <person name="Sanchez J."/>
            <person name="Ferrer M."/>
        </authorList>
    </citation>
    <scope>NUCLEOTIDE SEQUENCE</scope>
</reference>
<name>T0YHG7_9ZZZZ</name>
<dbReference type="FunFam" id="2.40.40.20:FF:000007">
    <property type="entry name" value="AAA family ATPase"/>
    <property type="match status" value="1"/>
</dbReference>
<evidence type="ECO:0000313" key="2">
    <source>
        <dbReference type="EMBL" id="EQD32508.1"/>
    </source>
</evidence>
<dbReference type="SUPFAM" id="SSF50692">
    <property type="entry name" value="ADC-like"/>
    <property type="match status" value="1"/>
</dbReference>
<reference evidence="2" key="1">
    <citation type="submission" date="2013-08" db="EMBL/GenBank/DDBJ databases">
        <authorList>
            <person name="Mendez C."/>
            <person name="Richter M."/>
            <person name="Ferrer M."/>
            <person name="Sanchez J."/>
        </authorList>
    </citation>
    <scope>NUCLEOTIDE SEQUENCE</scope>
</reference>
<sequence length="112" mass="11997">MTDAVTLRVFEAFQQDIGLGTARLDTQTRQRLKVGIGDVVEVRGRKPTPAIVNRSAPDDEGKGLVRIEAVVRRNAGVSIGDRVLVQRVDAPIAETITIAPIYSGSAKMDIGA</sequence>
<dbReference type="Pfam" id="PF02359">
    <property type="entry name" value="CDC48_N"/>
    <property type="match status" value="1"/>
</dbReference>
<dbReference type="EMBL" id="AUZZ01009800">
    <property type="protein sequence ID" value="EQD32508.1"/>
    <property type="molecule type" value="Genomic_DNA"/>
</dbReference>
<dbReference type="InterPro" id="IPR003338">
    <property type="entry name" value="CDC4_N-term_subdom"/>
</dbReference>
<comment type="caution">
    <text evidence="2">The sequence shown here is derived from an EMBL/GenBank/DDBJ whole genome shotgun (WGS) entry which is preliminary data.</text>
</comment>
<protein>
    <submittedName>
        <fullName evidence="2">Protein containing ATPase, AAA-type, VAT</fullName>
    </submittedName>
</protein>
<dbReference type="Gene3D" id="2.40.40.20">
    <property type="match status" value="1"/>
</dbReference>
<dbReference type="InterPro" id="IPR009010">
    <property type="entry name" value="Asp_de-COase-like_dom_sf"/>
</dbReference>
<accession>T0YHG7</accession>
<proteinExistence type="predicted"/>
<feature type="non-terminal residue" evidence="2">
    <location>
        <position position="112"/>
    </location>
</feature>